<evidence type="ECO:0000313" key="3">
    <source>
        <dbReference type="Proteomes" id="UP000324832"/>
    </source>
</evidence>
<dbReference type="SUPFAM" id="SSF55729">
    <property type="entry name" value="Acyl-CoA N-acyltransferases (Nat)"/>
    <property type="match status" value="1"/>
</dbReference>
<dbReference type="Proteomes" id="UP000324832">
    <property type="component" value="Unassembled WGS sequence"/>
</dbReference>
<dbReference type="InterPro" id="IPR000182">
    <property type="entry name" value="GNAT_dom"/>
</dbReference>
<reference evidence="2 3" key="1">
    <citation type="submission" date="2017-07" db="EMBL/GenBank/DDBJ databases">
        <authorList>
            <person name="Talla V."/>
            <person name="Backstrom N."/>
        </authorList>
    </citation>
    <scope>NUCLEOTIDE SEQUENCE [LARGE SCALE GENOMIC DNA]</scope>
</reference>
<gene>
    <name evidence="2" type="ORF">LSINAPIS_LOCUS4822</name>
</gene>
<keyword evidence="3" id="KW-1185">Reference proteome</keyword>
<dbReference type="InterPro" id="IPR016181">
    <property type="entry name" value="Acyl_CoA_acyltransferase"/>
</dbReference>
<proteinExistence type="predicted"/>
<dbReference type="GO" id="GO:0008080">
    <property type="term" value="F:N-acetyltransferase activity"/>
    <property type="evidence" value="ECO:0007669"/>
    <property type="project" value="TreeGrafter"/>
</dbReference>
<sequence length="293" mass="32879">MTTFKVERIVEADTENVMKLLRRTFFIDEPLNKAIGLCEPDGCPELEDYCLKTLPGLSHKALDEDGNIVGVLINGVTPVAEDHELKILLENCKNPKFKKVLQILVLRDKEARIWEKYPQEKDMLEVKIAATAPEARNRGPGGDCPELEHMCRNALPGLSFKAVDAQGNIVGVLINGITPKQFLEYRENNAAIWKQFPNDSQFFEIKVAATDPNWRNKGIMNVLVASAEELAKKEGVRLVRLDASSDYSAKAALKLGFKIIYTKPFNEIIVDGKPLIVPDPPHIVDRVFVKELF</sequence>
<dbReference type="Pfam" id="PF00583">
    <property type="entry name" value="Acetyltransf_1"/>
    <property type="match status" value="1"/>
</dbReference>
<name>A0A5E4Q523_9NEOP</name>
<dbReference type="PROSITE" id="PS51186">
    <property type="entry name" value="GNAT"/>
    <property type="match status" value="1"/>
</dbReference>
<accession>A0A5E4Q523</accession>
<dbReference type="CDD" id="cd04301">
    <property type="entry name" value="NAT_SF"/>
    <property type="match status" value="1"/>
</dbReference>
<organism evidence="2 3">
    <name type="scientific">Leptidea sinapis</name>
    <dbReference type="NCBI Taxonomy" id="189913"/>
    <lineage>
        <taxon>Eukaryota</taxon>
        <taxon>Metazoa</taxon>
        <taxon>Ecdysozoa</taxon>
        <taxon>Arthropoda</taxon>
        <taxon>Hexapoda</taxon>
        <taxon>Insecta</taxon>
        <taxon>Pterygota</taxon>
        <taxon>Neoptera</taxon>
        <taxon>Endopterygota</taxon>
        <taxon>Lepidoptera</taxon>
        <taxon>Glossata</taxon>
        <taxon>Ditrysia</taxon>
        <taxon>Papilionoidea</taxon>
        <taxon>Pieridae</taxon>
        <taxon>Dismorphiinae</taxon>
        <taxon>Leptidea</taxon>
    </lineage>
</organism>
<evidence type="ECO:0000259" key="1">
    <source>
        <dbReference type="PROSITE" id="PS51186"/>
    </source>
</evidence>
<protein>
    <recommendedName>
        <fullName evidence="1">N-acetyltransferase domain-containing protein</fullName>
    </recommendedName>
</protein>
<dbReference type="PANTHER" id="PTHR20905:SF1">
    <property type="entry name" value="AT07410P-RELATED"/>
    <property type="match status" value="1"/>
</dbReference>
<dbReference type="AlphaFoldDB" id="A0A5E4Q523"/>
<dbReference type="Gene3D" id="3.40.630.30">
    <property type="match status" value="2"/>
</dbReference>
<dbReference type="PANTHER" id="PTHR20905">
    <property type="entry name" value="N-ACETYLTRANSFERASE-RELATED"/>
    <property type="match status" value="1"/>
</dbReference>
<dbReference type="EMBL" id="FZQP02001282">
    <property type="protein sequence ID" value="VVC92356.1"/>
    <property type="molecule type" value="Genomic_DNA"/>
</dbReference>
<evidence type="ECO:0000313" key="2">
    <source>
        <dbReference type="EMBL" id="VVC92356.1"/>
    </source>
</evidence>
<feature type="domain" description="N-acetyltransferase" evidence="1">
    <location>
        <begin position="111"/>
        <end position="276"/>
    </location>
</feature>